<dbReference type="EMBL" id="JAENHN010000002">
    <property type="protein sequence ID" value="MBK1809162.1"/>
    <property type="molecule type" value="Genomic_DNA"/>
</dbReference>
<keyword evidence="3" id="KW-1185">Reference proteome</keyword>
<reference evidence="3" key="1">
    <citation type="submission" date="2021-01" db="EMBL/GenBank/DDBJ databases">
        <title>Genome public.</title>
        <authorList>
            <person name="Liu C."/>
            <person name="Sun Q."/>
        </authorList>
    </citation>
    <scope>NUCLEOTIDE SEQUENCE [LARGE SCALE GENOMIC DNA]</scope>
    <source>
        <strain evidence="3">YIM B02505</strain>
    </source>
</reference>
<protein>
    <submittedName>
        <fullName evidence="2">Uncharacterized protein</fullName>
    </submittedName>
</protein>
<comment type="caution">
    <text evidence="2">The sequence shown here is derived from an EMBL/GenBank/DDBJ whole genome shotgun (WGS) entry which is preliminary data.</text>
</comment>
<evidence type="ECO:0000313" key="3">
    <source>
        <dbReference type="Proteomes" id="UP000596739"/>
    </source>
</evidence>
<dbReference type="RefSeq" id="WP_200265709.1">
    <property type="nucleotide sequence ID" value="NZ_JAENHN010000002.1"/>
</dbReference>
<evidence type="ECO:0000256" key="1">
    <source>
        <dbReference type="SAM" id="MobiDB-lite"/>
    </source>
</evidence>
<feature type="region of interest" description="Disordered" evidence="1">
    <location>
        <begin position="899"/>
        <end position="918"/>
    </location>
</feature>
<dbReference type="Proteomes" id="UP000596739">
    <property type="component" value="Unassembled WGS sequence"/>
</dbReference>
<proteinExistence type="predicted"/>
<sequence length="918" mass="107234">MMNSNKQVKMNCIRLNLVRTKEEKGYGNLRNSIEQRKYSFRKGLSNYVKKELKVDNWTEDCGELFKKIITNSKRYIQIEKELKQVKKKIHELYVVNKNLNRSVKSKDIKTKDIIAIGDNNLVRTLKLDLGSFTDKLITVKCGDMDNIVIDKIIKDGLTIRTTNDDVVINVKYKFFTAGAGQTRNKKFMMIKADEDLSEVMLTLMCGLTIEEINEKGGMNISKFLAYLSLNNSASKVWQWFDIDKCIVVDDFETLVSANVDYIDRKVNIEEYKDKANKNRTKPVATWNIIKDKKMNVPVPHFDGLGIMLPSLCSKNRQIRLPWLKGLVTPFDYVSWIEEHKYSSIVKDIYEKEYDVIKDDIQIIFTKSQFKLWKFYNSWEDYKNKFKTYNCTANICMEDEDIFEDMCINYQMLQQLVNMKDEHIDILTKDFKRLIDRVHTDRNSQLEFLGATNKKRNYFQEALRLYPEMLKSAYVKKQIENTITKAKKDAASGRIKIKGSRRMFILSDPTAFCDWLFGGIEVPEGYLKDGEVYCNLFEKSEELDVLRSPSLSFEHAVRTNIRATKECKWFITNGIYTSTKDVISKILAFDVDGDEALVLGKDSHWIIDLAKEMIEEHKIRPIYFEMSKAEAKEITNSNISESLLFVYKKANIGKVSNVLTRIWNKENPMKEYNLMQKLCAHNNDVIDSAKTLDIPKLPSDVKESITIGKYPYFFQYAKEKKELQCLPASNSTMDRICREIESIGNKKFDYSKSFGAFKVKILMFDQNNFEVDKNIIEKYLELEERTRKEINDYSRTMDSEDDEDMKKTDFKSDFYSNARAEFEQWSNENNLELLKVIDHIIKYTYKTNALKMKFLWNVFGQEIINNININVRKPLDKGHIMCVDCGTRVKKESNNQIRCKKCASKKSHKKSKGDSEKAS</sequence>
<evidence type="ECO:0000313" key="2">
    <source>
        <dbReference type="EMBL" id="MBK1809162.1"/>
    </source>
</evidence>
<organism evidence="2 3">
    <name type="scientific">Clostridium yunnanense</name>
    <dbReference type="NCBI Taxonomy" id="2800325"/>
    <lineage>
        <taxon>Bacteria</taxon>
        <taxon>Bacillati</taxon>
        <taxon>Bacillota</taxon>
        <taxon>Clostridia</taxon>
        <taxon>Eubacteriales</taxon>
        <taxon>Clostridiaceae</taxon>
        <taxon>Clostridium</taxon>
    </lineage>
</organism>
<accession>A0ABS1EII8</accession>
<name>A0ABS1EII8_9CLOT</name>
<gene>
    <name evidence="2" type="ORF">JHL18_00675</name>
</gene>
<feature type="compositionally biased region" description="Basic residues" evidence="1">
    <location>
        <begin position="899"/>
        <end position="910"/>
    </location>
</feature>